<keyword evidence="12" id="KW-1185">Reference proteome</keyword>
<dbReference type="GO" id="GO:0008833">
    <property type="term" value="F:deoxyribonuclease IV (phage-T4-induced) activity"/>
    <property type="evidence" value="ECO:0007669"/>
    <property type="project" value="UniProtKB-UniRule"/>
</dbReference>
<dbReference type="eggNOG" id="COG0648">
    <property type="taxonomic scope" value="Bacteria"/>
</dbReference>
<keyword evidence="5 9" id="KW-0227">DNA damage</keyword>
<keyword evidence="8 9" id="KW-0234">DNA repair</keyword>
<dbReference type="FunFam" id="3.20.20.150:FF:000001">
    <property type="entry name" value="Probable endonuclease 4"/>
    <property type="match status" value="1"/>
</dbReference>
<dbReference type="GO" id="GO:0003906">
    <property type="term" value="F:DNA-(apurinic or apyrimidinic site) endonuclease activity"/>
    <property type="evidence" value="ECO:0007669"/>
    <property type="project" value="TreeGrafter"/>
</dbReference>
<evidence type="ECO:0000256" key="2">
    <source>
        <dbReference type="ARBA" id="ARBA00022722"/>
    </source>
</evidence>
<feature type="binding site" evidence="9">
    <location>
        <position position="66"/>
    </location>
    <ligand>
        <name>Zn(2+)</name>
        <dbReference type="ChEBI" id="CHEBI:29105"/>
        <label>1</label>
    </ligand>
</feature>
<feature type="binding site" evidence="9">
    <location>
        <position position="142"/>
    </location>
    <ligand>
        <name>Zn(2+)</name>
        <dbReference type="ChEBI" id="CHEBI:29105"/>
        <label>2</label>
    </ligand>
</feature>
<keyword evidence="2 9" id="KW-0540">Nuclease</keyword>
<dbReference type="InterPro" id="IPR018246">
    <property type="entry name" value="AP_endonuc_F2_Zn_BS"/>
</dbReference>
<feature type="binding site" evidence="9">
    <location>
        <position position="107"/>
    </location>
    <ligand>
        <name>Zn(2+)</name>
        <dbReference type="ChEBI" id="CHEBI:29105"/>
        <label>1</label>
    </ligand>
</feature>
<feature type="binding site" evidence="9">
    <location>
        <position position="226"/>
    </location>
    <ligand>
        <name>Zn(2+)</name>
        <dbReference type="ChEBI" id="CHEBI:29105"/>
        <label>3</label>
    </ligand>
</feature>
<dbReference type="GO" id="GO:0008270">
    <property type="term" value="F:zinc ion binding"/>
    <property type="evidence" value="ECO:0007669"/>
    <property type="project" value="UniProtKB-UniRule"/>
</dbReference>
<comment type="function">
    <text evidence="9">Endonuclease IV plays a role in DNA repair. It cleaves phosphodiester bonds at apurinic or apyrimidinic (AP) sites, generating a 3'-hydroxyl group and a 5'-terminal sugar phosphate.</text>
</comment>
<feature type="binding site" evidence="9">
    <location>
        <position position="176"/>
    </location>
    <ligand>
        <name>Zn(2+)</name>
        <dbReference type="ChEBI" id="CHEBI:29105"/>
        <label>2</label>
    </ligand>
</feature>
<dbReference type="InterPro" id="IPR013022">
    <property type="entry name" value="Xyl_isomerase-like_TIM-brl"/>
</dbReference>
<dbReference type="GO" id="GO:0006284">
    <property type="term" value="P:base-excision repair"/>
    <property type="evidence" value="ECO:0007669"/>
    <property type="project" value="TreeGrafter"/>
</dbReference>
<keyword evidence="3 9" id="KW-0479">Metal-binding</keyword>
<keyword evidence="6 9" id="KW-0378">Hydrolase</keyword>
<dbReference type="EC" id="3.1.21.2" evidence="9"/>
<dbReference type="SUPFAM" id="SSF51658">
    <property type="entry name" value="Xylose isomerase-like"/>
    <property type="match status" value="1"/>
</dbReference>
<evidence type="ECO:0000256" key="4">
    <source>
        <dbReference type="ARBA" id="ARBA00022759"/>
    </source>
</evidence>
<reference evidence="11 12" key="1">
    <citation type="submission" date="2011-09" db="EMBL/GenBank/DDBJ databases">
        <title>The draft genome of Treponema saccharophilum DSM 2985.</title>
        <authorList>
            <consortium name="US DOE Joint Genome Institute (JGI-PGF)"/>
            <person name="Lucas S."/>
            <person name="Copeland A."/>
            <person name="Lapidus A."/>
            <person name="Glavina del Rio T."/>
            <person name="Dalin E."/>
            <person name="Tice H."/>
            <person name="Bruce D."/>
            <person name="Goodwin L."/>
            <person name="Pitluck S."/>
            <person name="Peters L."/>
            <person name="Kyrpides N."/>
            <person name="Mavromatis K."/>
            <person name="Ivanova N."/>
            <person name="Markowitz V."/>
            <person name="Cheng J.-F."/>
            <person name="Hugenholtz P."/>
            <person name="Woyke T."/>
            <person name="Wu D."/>
            <person name="Gronow S."/>
            <person name="Wellnitz S."/>
            <person name="Brambilla E."/>
            <person name="Klenk H.-P."/>
            <person name="Eisen J.A."/>
        </authorList>
    </citation>
    <scope>NUCLEOTIDE SEQUENCE [LARGE SCALE GENOMIC DNA]</scope>
    <source>
        <strain evidence="11 12">DSM 2985</strain>
    </source>
</reference>
<dbReference type="PANTHER" id="PTHR21445">
    <property type="entry name" value="ENDONUCLEASE IV ENDODEOXYRIBONUCLEASE IV"/>
    <property type="match status" value="1"/>
</dbReference>
<feature type="domain" description="Xylose isomerase-like TIM barrel" evidence="10">
    <location>
        <begin position="20"/>
        <end position="274"/>
    </location>
</feature>
<proteinExistence type="inferred from homology"/>
<feature type="binding site" evidence="9">
    <location>
        <position position="179"/>
    </location>
    <ligand>
        <name>Zn(2+)</name>
        <dbReference type="ChEBI" id="CHEBI:29105"/>
        <label>3</label>
    </ligand>
</feature>
<dbReference type="InterPro" id="IPR036237">
    <property type="entry name" value="Xyl_isomerase-like_sf"/>
</dbReference>
<dbReference type="Pfam" id="PF01261">
    <property type="entry name" value="AP_endonuc_2"/>
    <property type="match status" value="1"/>
</dbReference>
<evidence type="ECO:0000256" key="5">
    <source>
        <dbReference type="ARBA" id="ARBA00022763"/>
    </source>
</evidence>
<dbReference type="PROSITE" id="PS51432">
    <property type="entry name" value="AP_NUCLEASE_F2_4"/>
    <property type="match status" value="1"/>
</dbReference>
<comment type="caution">
    <text evidence="11">The sequence shown here is derived from an EMBL/GenBank/DDBJ whole genome shotgun (WGS) entry which is preliminary data.</text>
</comment>
<comment type="catalytic activity">
    <reaction evidence="9">
        <text>Endonucleolytic cleavage to 5'-phosphooligonucleotide end-products.</text>
        <dbReference type="EC" id="3.1.21.2"/>
    </reaction>
</comment>
<keyword evidence="7 9" id="KW-0862">Zinc</keyword>
<evidence type="ECO:0000256" key="6">
    <source>
        <dbReference type="ARBA" id="ARBA00022801"/>
    </source>
</evidence>
<name>H7EMZ5_9SPIR</name>
<dbReference type="PROSITE" id="PS00731">
    <property type="entry name" value="AP_NUCLEASE_F2_3"/>
    <property type="match status" value="1"/>
</dbReference>
<dbReference type="GO" id="GO:0003677">
    <property type="term" value="F:DNA binding"/>
    <property type="evidence" value="ECO:0007669"/>
    <property type="project" value="InterPro"/>
</dbReference>
<feature type="binding site" evidence="9">
    <location>
        <position position="211"/>
    </location>
    <ligand>
        <name>Zn(2+)</name>
        <dbReference type="ChEBI" id="CHEBI:29105"/>
        <label>2</label>
    </ligand>
</feature>
<dbReference type="Proteomes" id="UP000003571">
    <property type="component" value="Unassembled WGS sequence"/>
</dbReference>
<protein>
    <recommendedName>
        <fullName evidence="9">Probable endonuclease 4</fullName>
        <ecNumber evidence="9">3.1.21.2</ecNumber>
    </recommendedName>
    <alternativeName>
        <fullName evidence="9">Endodeoxyribonuclease IV</fullName>
    </alternativeName>
    <alternativeName>
        <fullName evidence="9">Endonuclease IV</fullName>
    </alternativeName>
</protein>
<keyword evidence="4 9" id="KW-0255">Endonuclease</keyword>
<dbReference type="OrthoDB" id="9805666at2"/>
<evidence type="ECO:0000313" key="12">
    <source>
        <dbReference type="Proteomes" id="UP000003571"/>
    </source>
</evidence>
<dbReference type="CDD" id="cd00019">
    <property type="entry name" value="AP2Ec"/>
    <property type="match status" value="1"/>
</dbReference>
<comment type="similarity">
    <text evidence="1 9">Belongs to the AP endonuclease 2 family.</text>
</comment>
<organism evidence="11 12">
    <name type="scientific">Treponema saccharophilum DSM 2985</name>
    <dbReference type="NCBI Taxonomy" id="907348"/>
    <lineage>
        <taxon>Bacteria</taxon>
        <taxon>Pseudomonadati</taxon>
        <taxon>Spirochaetota</taxon>
        <taxon>Spirochaetia</taxon>
        <taxon>Spirochaetales</taxon>
        <taxon>Treponemataceae</taxon>
        <taxon>Treponema</taxon>
    </lineage>
</organism>
<comment type="cofactor">
    <cofactor evidence="9">
        <name>Zn(2+)</name>
        <dbReference type="ChEBI" id="CHEBI:29105"/>
    </cofactor>
    <text evidence="9">Binds 3 Zn(2+) ions.</text>
</comment>
<evidence type="ECO:0000313" key="11">
    <source>
        <dbReference type="EMBL" id="EIC01059.1"/>
    </source>
</evidence>
<dbReference type="NCBIfam" id="TIGR00587">
    <property type="entry name" value="nfo"/>
    <property type="match status" value="1"/>
</dbReference>
<dbReference type="InterPro" id="IPR001719">
    <property type="entry name" value="AP_endonuc_2"/>
</dbReference>
<dbReference type="GO" id="GO:0008081">
    <property type="term" value="F:phosphoric diester hydrolase activity"/>
    <property type="evidence" value="ECO:0007669"/>
    <property type="project" value="TreeGrafter"/>
</dbReference>
<accession>H7EMZ5</accession>
<dbReference type="Gene3D" id="3.20.20.150">
    <property type="entry name" value="Divalent-metal-dependent TIM barrel enzymes"/>
    <property type="match status" value="1"/>
</dbReference>
<feature type="binding site" evidence="9">
    <location>
        <position position="142"/>
    </location>
    <ligand>
        <name>Zn(2+)</name>
        <dbReference type="ChEBI" id="CHEBI:29105"/>
        <label>1</label>
    </ligand>
</feature>
<evidence type="ECO:0000259" key="10">
    <source>
        <dbReference type="Pfam" id="PF01261"/>
    </source>
</evidence>
<feature type="binding site" evidence="9">
    <location>
        <position position="256"/>
    </location>
    <ligand>
        <name>Zn(2+)</name>
        <dbReference type="ChEBI" id="CHEBI:29105"/>
        <label>2</label>
    </ligand>
</feature>
<feature type="binding site" evidence="9">
    <location>
        <position position="224"/>
    </location>
    <ligand>
        <name>Zn(2+)</name>
        <dbReference type="ChEBI" id="CHEBI:29105"/>
        <label>3</label>
    </ligand>
</feature>
<evidence type="ECO:0000256" key="1">
    <source>
        <dbReference type="ARBA" id="ARBA00005340"/>
    </source>
</evidence>
<evidence type="ECO:0000256" key="8">
    <source>
        <dbReference type="ARBA" id="ARBA00023204"/>
    </source>
</evidence>
<sequence length="277" mass="30608">MRIGYHLSSAGGFFKMGETALRSGADTFAFFTRNPRGGAAKALDLDDAKKLRTLLAENSFAPVVIHAPYTLNACSDKESVREYAREVFADDIARLEQALPNQYYNFHPGSHMKQGVVKGIELISGMLNGIITENQTTTILLETMAGKGSEVGSKFSELKSIIGSVKIPGKIGVCLDTCHVYDAGYDIAGDIDGVIREFDKEIGLEYLRAVHLNDSKNPFGSRKDRHEKIGQGTLGLEAFRRIVNHPALKNLPFILETPWETPEEYAEEIKLVRSLEE</sequence>
<gene>
    <name evidence="9" type="primary">nfo</name>
    <name evidence="11" type="ORF">TresaDRAFT_0884</name>
</gene>
<evidence type="ECO:0000256" key="9">
    <source>
        <dbReference type="HAMAP-Rule" id="MF_00152"/>
    </source>
</evidence>
<evidence type="ECO:0000256" key="7">
    <source>
        <dbReference type="ARBA" id="ARBA00022833"/>
    </source>
</evidence>
<dbReference type="HAMAP" id="MF_00152">
    <property type="entry name" value="Nfo"/>
    <property type="match status" value="1"/>
</dbReference>
<dbReference type="RefSeq" id="WP_002705802.1">
    <property type="nucleotide sequence ID" value="NZ_AGRW01000052.1"/>
</dbReference>
<dbReference type="AlphaFoldDB" id="H7EMZ5"/>
<dbReference type="SMART" id="SM00518">
    <property type="entry name" value="AP2Ec"/>
    <property type="match status" value="1"/>
</dbReference>
<dbReference type="STRING" id="907348.TresaDRAFT_0884"/>
<dbReference type="PATRIC" id="fig|907348.3.peg.2303"/>
<dbReference type="PROSITE" id="PS00730">
    <property type="entry name" value="AP_NUCLEASE_F2_2"/>
    <property type="match status" value="1"/>
</dbReference>
<evidence type="ECO:0000256" key="3">
    <source>
        <dbReference type="ARBA" id="ARBA00022723"/>
    </source>
</evidence>
<dbReference type="PANTHER" id="PTHR21445:SF0">
    <property type="entry name" value="APURINIC-APYRIMIDINIC ENDONUCLEASE"/>
    <property type="match status" value="1"/>
</dbReference>
<dbReference type="EMBL" id="AGRW01000052">
    <property type="protein sequence ID" value="EIC01059.1"/>
    <property type="molecule type" value="Genomic_DNA"/>
</dbReference>